<protein>
    <recommendedName>
        <fullName evidence="5">Short-chain dehydrogenase</fullName>
    </recommendedName>
</protein>
<proteinExistence type="inferred from homology"/>
<name>A0ABP0ATG3_9PEZI</name>
<dbReference type="EMBL" id="CAWUHC010000004">
    <property type="protein sequence ID" value="CAK7210540.1"/>
    <property type="molecule type" value="Genomic_DNA"/>
</dbReference>
<gene>
    <name evidence="3" type="ORF">SBRCBS47491_000818</name>
</gene>
<dbReference type="SUPFAM" id="SSF51735">
    <property type="entry name" value="NAD(P)-binding Rossmann-fold domains"/>
    <property type="match status" value="1"/>
</dbReference>
<evidence type="ECO:0008006" key="5">
    <source>
        <dbReference type="Google" id="ProtNLM"/>
    </source>
</evidence>
<dbReference type="PANTHER" id="PTHR43157">
    <property type="entry name" value="PHOSPHATIDYLINOSITOL-GLYCAN BIOSYNTHESIS CLASS F PROTEIN-RELATED"/>
    <property type="match status" value="1"/>
</dbReference>
<dbReference type="PRINTS" id="PR00081">
    <property type="entry name" value="GDHRDH"/>
</dbReference>
<dbReference type="PANTHER" id="PTHR43157:SF31">
    <property type="entry name" value="PHOSPHATIDYLINOSITOL-GLYCAN BIOSYNTHESIS CLASS F PROTEIN"/>
    <property type="match status" value="1"/>
</dbReference>
<dbReference type="Gene3D" id="3.40.50.720">
    <property type="entry name" value="NAD(P)-binding Rossmann-like Domain"/>
    <property type="match status" value="1"/>
</dbReference>
<evidence type="ECO:0000313" key="3">
    <source>
        <dbReference type="EMBL" id="CAK7210540.1"/>
    </source>
</evidence>
<dbReference type="InterPro" id="IPR002347">
    <property type="entry name" value="SDR_fam"/>
</dbReference>
<evidence type="ECO:0000313" key="4">
    <source>
        <dbReference type="Proteomes" id="UP001642406"/>
    </source>
</evidence>
<evidence type="ECO:0000256" key="2">
    <source>
        <dbReference type="RuleBase" id="RU000363"/>
    </source>
</evidence>
<dbReference type="Pfam" id="PF00106">
    <property type="entry name" value="adh_short"/>
    <property type="match status" value="1"/>
</dbReference>
<keyword evidence="1" id="KW-0560">Oxidoreductase</keyword>
<reference evidence="3 4" key="1">
    <citation type="submission" date="2024-01" db="EMBL/GenBank/DDBJ databases">
        <authorList>
            <person name="Allen C."/>
            <person name="Tagirdzhanova G."/>
        </authorList>
    </citation>
    <scope>NUCLEOTIDE SEQUENCE [LARGE SCALE GENOMIC DNA]</scope>
</reference>
<comment type="similarity">
    <text evidence="2">Belongs to the short-chain dehydrogenases/reductases (SDR) family.</text>
</comment>
<organism evidence="3 4">
    <name type="scientific">Sporothrix bragantina</name>
    <dbReference type="NCBI Taxonomy" id="671064"/>
    <lineage>
        <taxon>Eukaryota</taxon>
        <taxon>Fungi</taxon>
        <taxon>Dikarya</taxon>
        <taxon>Ascomycota</taxon>
        <taxon>Pezizomycotina</taxon>
        <taxon>Sordariomycetes</taxon>
        <taxon>Sordariomycetidae</taxon>
        <taxon>Ophiostomatales</taxon>
        <taxon>Ophiostomataceae</taxon>
        <taxon>Sporothrix</taxon>
    </lineage>
</organism>
<accession>A0ABP0ATG3</accession>
<sequence>MSGPIETPDLTKLAQPAHVSETSDSIAAALHDHMVGKTVIITGVSPTGLGAEAARIVAKHSPKLLILASRSPAKIADVIADLKAAEGFDASVTTIESLTVDLASQESIRAAVASLNEKDPDFALDVLINNAGIMMLPEFETVPDAAGQPLEKQFGTNHIGPFLFTNLLVPALRRSKAPGGARVASVSSGGYQGSPVKALDDPLILRDTPETRAAYDSFQAYAQSKTGTLLMTLALAKKLAGKGVFAYSIDPGAVGSTNLSRSVPMDVQKALGWRLPDGTLNPVAPFITAEQSVASYVKAAYDPSLADKSGATITAAAVDESILDYAKDPVLAEKLWALSEEIVGEKFDY</sequence>
<comment type="caution">
    <text evidence="3">The sequence shown here is derived from an EMBL/GenBank/DDBJ whole genome shotgun (WGS) entry which is preliminary data.</text>
</comment>
<keyword evidence="4" id="KW-1185">Reference proteome</keyword>
<dbReference type="PRINTS" id="PR00080">
    <property type="entry name" value="SDRFAMILY"/>
</dbReference>
<evidence type="ECO:0000256" key="1">
    <source>
        <dbReference type="ARBA" id="ARBA00023002"/>
    </source>
</evidence>
<dbReference type="InterPro" id="IPR036291">
    <property type="entry name" value="NAD(P)-bd_dom_sf"/>
</dbReference>
<dbReference type="Proteomes" id="UP001642406">
    <property type="component" value="Unassembled WGS sequence"/>
</dbReference>